<dbReference type="SMART" id="SM00249">
    <property type="entry name" value="PHD"/>
    <property type="match status" value="1"/>
</dbReference>
<evidence type="ECO:0000256" key="13">
    <source>
        <dbReference type="SAM" id="MobiDB-lite"/>
    </source>
</evidence>
<keyword evidence="3" id="KW-0341">Growth regulation</keyword>
<dbReference type="PANTHER" id="PTHR10333:SF103">
    <property type="entry name" value="INHIBITOR OF GROWTH PROTEIN 3"/>
    <property type="match status" value="1"/>
</dbReference>
<comment type="function">
    <text evidence="12">Component of an histone acetyltransferase complex.</text>
</comment>
<proteinExistence type="inferred from homology"/>
<dbReference type="InterPro" id="IPR028651">
    <property type="entry name" value="ING_fam"/>
</dbReference>
<dbReference type="InterPro" id="IPR024610">
    <property type="entry name" value="ING_N_histone-binding"/>
</dbReference>
<feature type="region of interest" description="Disordered" evidence="13">
    <location>
        <begin position="142"/>
        <end position="179"/>
    </location>
</feature>
<dbReference type="EMBL" id="CAXHTA020000020">
    <property type="protein sequence ID" value="CAL5229325.1"/>
    <property type="molecule type" value="Genomic_DNA"/>
</dbReference>
<keyword evidence="6 12" id="KW-0862">Zinc</keyword>
<gene>
    <name evidence="15" type="primary">g12631</name>
    <name evidence="15" type="ORF">VP750_LOCUS11231</name>
</gene>
<evidence type="ECO:0000313" key="16">
    <source>
        <dbReference type="Proteomes" id="UP001497392"/>
    </source>
</evidence>
<evidence type="ECO:0000256" key="4">
    <source>
        <dbReference type="ARBA" id="ARBA00022723"/>
    </source>
</evidence>
<comment type="similarity">
    <text evidence="2 12">Belongs to the ING family.</text>
</comment>
<dbReference type="Gene3D" id="6.10.140.1740">
    <property type="match status" value="1"/>
</dbReference>
<evidence type="ECO:0000256" key="1">
    <source>
        <dbReference type="ARBA" id="ARBA00004123"/>
    </source>
</evidence>
<keyword evidence="16" id="KW-1185">Reference proteome</keyword>
<evidence type="ECO:0000256" key="8">
    <source>
        <dbReference type="ARBA" id="ARBA00023015"/>
    </source>
</evidence>
<protein>
    <recommendedName>
        <fullName evidence="12">PHD finger protein ING</fullName>
    </recommendedName>
</protein>
<keyword evidence="8" id="KW-0805">Transcription regulation</keyword>
<evidence type="ECO:0000256" key="2">
    <source>
        <dbReference type="ARBA" id="ARBA00010210"/>
    </source>
</evidence>
<comment type="domain">
    <text evidence="12">The PHD-type zinc finger mediates the binding to H3K4me3.</text>
</comment>
<dbReference type="Pfam" id="PF12998">
    <property type="entry name" value="ING"/>
    <property type="match status" value="1"/>
</dbReference>
<dbReference type="PROSITE" id="PS01359">
    <property type="entry name" value="ZF_PHD_1"/>
    <property type="match status" value="1"/>
</dbReference>
<feature type="compositionally biased region" description="Basic and acidic residues" evidence="13">
    <location>
        <begin position="142"/>
        <end position="161"/>
    </location>
</feature>
<evidence type="ECO:0000256" key="7">
    <source>
        <dbReference type="ARBA" id="ARBA00022853"/>
    </source>
</evidence>
<dbReference type="CDD" id="cd15587">
    <property type="entry name" value="PHD_Yng1p_like"/>
    <property type="match status" value="1"/>
</dbReference>
<dbReference type="InterPro" id="IPR019787">
    <property type="entry name" value="Znf_PHD-finger"/>
</dbReference>
<dbReference type="Proteomes" id="UP001497392">
    <property type="component" value="Unassembled WGS sequence"/>
</dbReference>
<feature type="region of interest" description="Disordered" evidence="13">
    <location>
        <begin position="52"/>
        <end position="85"/>
    </location>
</feature>
<evidence type="ECO:0000259" key="14">
    <source>
        <dbReference type="PROSITE" id="PS50016"/>
    </source>
</evidence>
<dbReference type="InterPro" id="IPR013083">
    <property type="entry name" value="Znf_RING/FYVE/PHD"/>
</dbReference>
<evidence type="ECO:0000256" key="11">
    <source>
        <dbReference type="PROSITE-ProRule" id="PRU00146"/>
    </source>
</evidence>
<reference evidence="15 16" key="1">
    <citation type="submission" date="2024-06" db="EMBL/GenBank/DDBJ databases">
        <authorList>
            <person name="Kraege A."/>
            <person name="Thomma B."/>
        </authorList>
    </citation>
    <scope>NUCLEOTIDE SEQUENCE [LARGE SCALE GENOMIC DNA]</scope>
</reference>
<dbReference type="PANTHER" id="PTHR10333">
    <property type="entry name" value="INHIBITOR OF GROWTH PROTEIN"/>
    <property type="match status" value="1"/>
</dbReference>
<keyword evidence="7 12" id="KW-0156">Chromatin regulator</keyword>
<dbReference type="InterPro" id="IPR019786">
    <property type="entry name" value="Zinc_finger_PHD-type_CS"/>
</dbReference>
<dbReference type="Gene3D" id="3.30.40.10">
    <property type="entry name" value="Zinc/RING finger domain, C3HC4 (zinc finger)"/>
    <property type="match status" value="1"/>
</dbReference>
<evidence type="ECO:0000256" key="3">
    <source>
        <dbReference type="ARBA" id="ARBA00022604"/>
    </source>
</evidence>
<evidence type="ECO:0000256" key="9">
    <source>
        <dbReference type="ARBA" id="ARBA00023163"/>
    </source>
</evidence>
<organism evidence="15 16">
    <name type="scientific">Coccomyxa viridis</name>
    <dbReference type="NCBI Taxonomy" id="1274662"/>
    <lineage>
        <taxon>Eukaryota</taxon>
        <taxon>Viridiplantae</taxon>
        <taxon>Chlorophyta</taxon>
        <taxon>core chlorophytes</taxon>
        <taxon>Trebouxiophyceae</taxon>
        <taxon>Trebouxiophyceae incertae sedis</taxon>
        <taxon>Coccomyxaceae</taxon>
        <taxon>Coccomyxa</taxon>
    </lineage>
</organism>
<evidence type="ECO:0000256" key="6">
    <source>
        <dbReference type="ARBA" id="ARBA00022833"/>
    </source>
</evidence>
<comment type="subunit">
    <text evidence="12">Component of an histone acetyltransferase complex. Interacts with H3K4me3 and to a lesser extent with H3K4me2.</text>
</comment>
<evidence type="ECO:0000256" key="12">
    <source>
        <dbReference type="RuleBase" id="RU361213"/>
    </source>
</evidence>
<feature type="domain" description="PHD-type" evidence="14">
    <location>
        <begin position="216"/>
        <end position="265"/>
    </location>
</feature>
<keyword evidence="9" id="KW-0804">Transcription</keyword>
<comment type="caution">
    <text evidence="15">The sequence shown here is derived from an EMBL/GenBank/DDBJ whole genome shotgun (WGS) entry which is preliminary data.</text>
</comment>
<evidence type="ECO:0000256" key="5">
    <source>
        <dbReference type="ARBA" id="ARBA00022771"/>
    </source>
</evidence>
<evidence type="ECO:0000313" key="15">
    <source>
        <dbReference type="EMBL" id="CAL5229325.1"/>
    </source>
</evidence>
<evidence type="ECO:0000256" key="10">
    <source>
        <dbReference type="ARBA" id="ARBA00023242"/>
    </source>
</evidence>
<dbReference type="SUPFAM" id="SSF57903">
    <property type="entry name" value="FYVE/PHD zinc finger"/>
    <property type="match status" value="1"/>
</dbReference>
<dbReference type="InterPro" id="IPR011011">
    <property type="entry name" value="Znf_FYVE_PHD"/>
</dbReference>
<feature type="compositionally biased region" description="Low complexity" evidence="13">
    <location>
        <begin position="69"/>
        <end position="85"/>
    </location>
</feature>
<comment type="subcellular location">
    <subcellularLocation>
        <location evidence="1 12">Nucleus</location>
    </subcellularLocation>
</comment>
<keyword evidence="4 12" id="KW-0479">Metal-binding</keyword>
<keyword evidence="5 11" id="KW-0863">Zinc-finger</keyword>
<accession>A0ABP1GAT2</accession>
<name>A0ABP1GAT2_9CHLO</name>
<dbReference type="PROSITE" id="PS50016">
    <property type="entry name" value="ZF_PHD_2"/>
    <property type="match status" value="1"/>
</dbReference>
<dbReference type="InterPro" id="IPR001965">
    <property type="entry name" value="Znf_PHD"/>
</dbReference>
<dbReference type="SMART" id="SM01408">
    <property type="entry name" value="ING"/>
    <property type="match status" value="1"/>
</dbReference>
<keyword evidence="10 12" id="KW-0539">Nucleus</keyword>
<sequence>MTTYLRNYVGSVSELPGELARKFKLMRELDDKAIALQAEAEAAAKQRLEELAQKAEHASAAPTPKRSRTAQASAQSDAAAAEATDQQIEAQMRQVLHYSEEKIGLSQQIYDYVDQKIRRLDKDLKNFEGDIARERSKLGLAEGERASSLLPHEDNPADKGKGLRTQKKGKAGAGRGQGKAKKLSLLGPTALARGPGLVPLDLAEAKKGAVRDPAEPVYCYCQRVSFGEMVACDNPDCPIEWFHYECVGLDEPPKGKWYCKDCEELRKTGQLMED</sequence>